<sequence length="566" mass="65252">MISLSYRVGSDVVDVNDDDVECFVSNFSNVIDEVPTLSITLHVTNTYSSCKSADFDLNEPFIPDESSQTNRCSWNIYTRKFKSSNHFKVTSLHPIHTCSVTQLLPNHRNASNVIIGHNRWVYTGKDIKKDFNIDWKIDISYHRAWTGKNYALRLLHGSHEESFAVLPKYFYNLKMANPGTVTHIDTDAEGRFKMCFVGFGVSIRIFPRAFHGYCCRHLMMNCNLKSRKHKALFWKTCKAYLVSDFDSAIAEIRSFKPDAYRKLEEARFDKWSRAYCPAKRYNYLTSNSAESINSLTKNVRKVPVTMLIEYYRELIQQWYCDRRYNGEGEPPADAPTSWASAKVNDRMIKSTTWVVRGIRHGKIYQVRDSRSVHTVNLTDGECSCHKWQLSGLPCGHVCAVARFSGMSNCNHWAKGWFSQTTLKRTYQHLVHPLKEPWETPGEVEVVLPPAIVKRQPGRPKENQRIRSQGEEPRIVRCSRCGVAGHYRDACHEPLPSQNVRRTSATNNEPDACEEMDYEQDDASMDDVMDYSQYTSSTAYNESFMGDMMDLSPHSPSQDYYYPKFND</sequence>
<dbReference type="Proteomes" id="UP000245207">
    <property type="component" value="Unassembled WGS sequence"/>
</dbReference>
<dbReference type="OrthoDB" id="676062at2759"/>
<evidence type="ECO:0000313" key="7">
    <source>
        <dbReference type="Proteomes" id="UP000245207"/>
    </source>
</evidence>
<evidence type="ECO:0000256" key="2">
    <source>
        <dbReference type="ARBA" id="ARBA00022771"/>
    </source>
</evidence>
<dbReference type="InterPro" id="IPR007527">
    <property type="entry name" value="Znf_SWIM"/>
</dbReference>
<accession>A0A2U1PZB4</accession>
<gene>
    <name evidence="6" type="ORF">CTI12_AA092550</name>
</gene>
<keyword evidence="1" id="KW-0479">Metal-binding</keyword>
<dbReference type="GO" id="GO:0008270">
    <property type="term" value="F:zinc ion binding"/>
    <property type="evidence" value="ECO:0007669"/>
    <property type="project" value="UniProtKB-KW"/>
</dbReference>
<organism evidence="6 7">
    <name type="scientific">Artemisia annua</name>
    <name type="common">Sweet wormwood</name>
    <dbReference type="NCBI Taxonomy" id="35608"/>
    <lineage>
        <taxon>Eukaryota</taxon>
        <taxon>Viridiplantae</taxon>
        <taxon>Streptophyta</taxon>
        <taxon>Embryophyta</taxon>
        <taxon>Tracheophyta</taxon>
        <taxon>Spermatophyta</taxon>
        <taxon>Magnoliopsida</taxon>
        <taxon>eudicotyledons</taxon>
        <taxon>Gunneridae</taxon>
        <taxon>Pentapetalae</taxon>
        <taxon>asterids</taxon>
        <taxon>campanulids</taxon>
        <taxon>Asterales</taxon>
        <taxon>Asteraceae</taxon>
        <taxon>Asteroideae</taxon>
        <taxon>Anthemideae</taxon>
        <taxon>Artemisiinae</taxon>
        <taxon>Artemisia</taxon>
    </lineage>
</organism>
<evidence type="ECO:0000256" key="1">
    <source>
        <dbReference type="ARBA" id="ARBA00022723"/>
    </source>
</evidence>
<dbReference type="PROSITE" id="PS50966">
    <property type="entry name" value="ZF_SWIM"/>
    <property type="match status" value="1"/>
</dbReference>
<dbReference type="AlphaFoldDB" id="A0A2U1PZB4"/>
<evidence type="ECO:0000256" key="3">
    <source>
        <dbReference type="ARBA" id="ARBA00022833"/>
    </source>
</evidence>
<evidence type="ECO:0000259" key="5">
    <source>
        <dbReference type="PROSITE" id="PS50966"/>
    </source>
</evidence>
<comment type="caution">
    <text evidence="6">The sequence shown here is derived from an EMBL/GenBank/DDBJ whole genome shotgun (WGS) entry which is preliminary data.</text>
</comment>
<name>A0A2U1PZB4_ARTAN</name>
<dbReference type="PANTHER" id="PTHR31973:SF185">
    <property type="entry name" value="TRANSPOSASE, MUDR, PLANT, MULE TRANSPOSASE DOMAIN-CONTAINING PROTEIN"/>
    <property type="match status" value="1"/>
</dbReference>
<dbReference type="Pfam" id="PF04434">
    <property type="entry name" value="SWIM"/>
    <property type="match status" value="1"/>
</dbReference>
<evidence type="ECO:0000313" key="6">
    <source>
        <dbReference type="EMBL" id="PWA91109.1"/>
    </source>
</evidence>
<feature type="domain" description="SWIM-type" evidence="5">
    <location>
        <begin position="373"/>
        <end position="405"/>
    </location>
</feature>
<dbReference type="SMART" id="SM00575">
    <property type="entry name" value="ZnF_PMZ"/>
    <property type="match status" value="1"/>
</dbReference>
<dbReference type="InterPro" id="IPR006564">
    <property type="entry name" value="Znf_PMZ"/>
</dbReference>
<keyword evidence="7" id="KW-1185">Reference proteome</keyword>
<keyword evidence="2 4" id="KW-0863">Zinc-finger</keyword>
<evidence type="ECO:0000256" key="4">
    <source>
        <dbReference type="PROSITE-ProRule" id="PRU00325"/>
    </source>
</evidence>
<proteinExistence type="predicted"/>
<dbReference type="PANTHER" id="PTHR31973">
    <property type="entry name" value="POLYPROTEIN, PUTATIVE-RELATED"/>
    <property type="match status" value="1"/>
</dbReference>
<reference evidence="6 7" key="1">
    <citation type="journal article" date="2018" name="Mol. Plant">
        <title>The genome of Artemisia annua provides insight into the evolution of Asteraceae family and artemisinin biosynthesis.</title>
        <authorList>
            <person name="Shen Q."/>
            <person name="Zhang L."/>
            <person name="Liao Z."/>
            <person name="Wang S."/>
            <person name="Yan T."/>
            <person name="Shi P."/>
            <person name="Liu M."/>
            <person name="Fu X."/>
            <person name="Pan Q."/>
            <person name="Wang Y."/>
            <person name="Lv Z."/>
            <person name="Lu X."/>
            <person name="Zhang F."/>
            <person name="Jiang W."/>
            <person name="Ma Y."/>
            <person name="Chen M."/>
            <person name="Hao X."/>
            <person name="Li L."/>
            <person name="Tang Y."/>
            <person name="Lv G."/>
            <person name="Zhou Y."/>
            <person name="Sun X."/>
            <person name="Brodelius P.E."/>
            <person name="Rose J.K.C."/>
            <person name="Tang K."/>
        </authorList>
    </citation>
    <scope>NUCLEOTIDE SEQUENCE [LARGE SCALE GENOMIC DNA]</scope>
    <source>
        <strain evidence="7">cv. Huhao1</strain>
        <tissue evidence="6">Leaf</tissue>
    </source>
</reference>
<keyword evidence="3" id="KW-0862">Zinc</keyword>
<protein>
    <recommendedName>
        <fullName evidence="5">SWIM-type domain-containing protein</fullName>
    </recommendedName>
</protein>
<dbReference type="STRING" id="35608.A0A2U1PZB4"/>
<dbReference type="EMBL" id="PKPP01000571">
    <property type="protein sequence ID" value="PWA91109.1"/>
    <property type="molecule type" value="Genomic_DNA"/>
</dbReference>